<keyword evidence="3" id="KW-1185">Reference proteome</keyword>
<sequence>MADLVQQGARVGSPPCEPPGEQMRHQRQRVQDAQRAAAQQRLAAAQSAAARPASEPFRR</sequence>
<evidence type="ECO:0000256" key="1">
    <source>
        <dbReference type="SAM" id="MobiDB-lite"/>
    </source>
</evidence>
<dbReference type="EMBL" id="JPRF03000023">
    <property type="protein sequence ID" value="OEV36772.1"/>
    <property type="molecule type" value="Genomic_DNA"/>
</dbReference>
<evidence type="ECO:0000313" key="3">
    <source>
        <dbReference type="Proteomes" id="UP000037395"/>
    </source>
</evidence>
<gene>
    <name evidence="2" type="ORF">HS99_0027580</name>
</gene>
<evidence type="ECO:0000313" key="2">
    <source>
        <dbReference type="EMBL" id="OEV36772.1"/>
    </source>
</evidence>
<feature type="region of interest" description="Disordered" evidence="1">
    <location>
        <begin position="1"/>
        <end position="59"/>
    </location>
</feature>
<feature type="compositionally biased region" description="Low complexity" evidence="1">
    <location>
        <begin position="31"/>
        <end position="53"/>
    </location>
</feature>
<protein>
    <submittedName>
        <fullName evidence="2">Uncharacterized protein</fullName>
    </submittedName>
</protein>
<organism evidence="2 3">
    <name type="scientific">Kitasatospora aureofaciens</name>
    <name type="common">Streptomyces aureofaciens</name>
    <dbReference type="NCBI Taxonomy" id="1894"/>
    <lineage>
        <taxon>Bacteria</taxon>
        <taxon>Bacillati</taxon>
        <taxon>Actinomycetota</taxon>
        <taxon>Actinomycetes</taxon>
        <taxon>Kitasatosporales</taxon>
        <taxon>Streptomycetaceae</taxon>
        <taxon>Kitasatospora</taxon>
    </lineage>
</organism>
<accession>A0A1E7N7U2</accession>
<comment type="caution">
    <text evidence="2">The sequence shown here is derived from an EMBL/GenBank/DDBJ whole genome shotgun (WGS) entry which is preliminary data.</text>
</comment>
<dbReference type="Proteomes" id="UP000037395">
    <property type="component" value="Unassembled WGS sequence"/>
</dbReference>
<dbReference type="AlphaFoldDB" id="A0A1E7N7U2"/>
<reference evidence="2" key="1">
    <citation type="submission" date="2016-08" db="EMBL/GenBank/DDBJ databases">
        <title>Sequencing, Assembly and Comparative Genomics of S. aureofaciens ATCC 10762.</title>
        <authorList>
            <person name="Gradnigo J.S."/>
            <person name="Johnson N."/>
            <person name="Somerville G.A."/>
        </authorList>
    </citation>
    <scope>NUCLEOTIDE SEQUENCE [LARGE SCALE GENOMIC DNA]</scope>
    <source>
        <strain evidence="2">ATCC 10762</strain>
    </source>
</reference>
<name>A0A1E7N7U2_KITAU</name>
<proteinExistence type="predicted"/>